<organism evidence="2 3">
    <name type="scientific">Photorhabdus bodei</name>
    <dbReference type="NCBI Taxonomy" id="2029681"/>
    <lineage>
        <taxon>Bacteria</taxon>
        <taxon>Pseudomonadati</taxon>
        <taxon>Pseudomonadota</taxon>
        <taxon>Gammaproteobacteria</taxon>
        <taxon>Enterobacterales</taxon>
        <taxon>Morganellaceae</taxon>
        <taxon>Photorhabdus</taxon>
    </lineage>
</organism>
<evidence type="ECO:0000313" key="1">
    <source>
        <dbReference type="EMBL" id="MDB6374948.1"/>
    </source>
</evidence>
<accession>A0A329WRH8</accession>
<dbReference type="EMBL" id="JAQMFO010000067">
    <property type="protein sequence ID" value="MDB6374948.1"/>
    <property type="molecule type" value="Genomic_DNA"/>
</dbReference>
<dbReference type="Proteomes" id="UP001212996">
    <property type="component" value="Unassembled WGS sequence"/>
</dbReference>
<reference evidence="1" key="3">
    <citation type="submission" date="2023-01" db="EMBL/GenBank/DDBJ databases">
        <title>Genome sequencing of Photorhabdus bodei 09-20.</title>
        <authorList>
            <person name="Kalindamar S."/>
            <person name="Kumru S."/>
        </authorList>
    </citation>
    <scope>NUCLEOTIDE SEQUENCE</scope>
    <source>
        <strain evidence="1">09-20</strain>
    </source>
</reference>
<reference evidence="2 3" key="2">
    <citation type="journal article" date="2018" name="Int. J. Syst. Evol. Microbiol.">
        <title>Whole-genome-based revisit of Photorhabdus phylogeny: proposal for the elevation of most Photorhabdus subspecies to the species level and description of one novel species Photorhabdus bodei sp. nov., and one novel subspecies Photorhabdus laumondii subsp. clarkei subsp. nov.</title>
        <authorList>
            <person name="Machado R.A.R."/>
            <person name="Wuthrich D."/>
            <person name="Kuhnert P."/>
            <person name="Arce C.C.M."/>
            <person name="Thonen L."/>
            <person name="Ruiz C."/>
            <person name="Zhang X."/>
            <person name="Robert C.A.M."/>
            <person name="Karimi J."/>
            <person name="Kamali S."/>
            <person name="Ma J."/>
            <person name="Bruggmann R."/>
            <person name="Erb M."/>
        </authorList>
    </citation>
    <scope>NUCLEOTIDE SEQUENCE [LARGE SCALE GENOMIC DNA]</scope>
    <source>
        <strain evidence="2 3">LJ24-63</strain>
    </source>
</reference>
<comment type="caution">
    <text evidence="2">The sequence shown here is derived from an EMBL/GenBank/DDBJ whole genome shotgun (WGS) entry which is preliminary data.</text>
</comment>
<reference evidence="2" key="1">
    <citation type="submission" date="2017-08" db="EMBL/GenBank/DDBJ databases">
        <authorList>
            <person name="de Groot N.N."/>
        </authorList>
    </citation>
    <scope>NUCLEOTIDE SEQUENCE</scope>
    <source>
        <strain evidence="2">LJ24-63</strain>
    </source>
</reference>
<proteinExistence type="predicted"/>
<dbReference type="RefSeq" id="WP_112896986.1">
    <property type="nucleotide sequence ID" value="NZ_JAQMFO010000067.1"/>
</dbReference>
<name>A0A329WRH8_9GAMM</name>
<protein>
    <submittedName>
        <fullName evidence="2">Uncharacterized protein</fullName>
    </submittedName>
</protein>
<dbReference type="AlphaFoldDB" id="A0A329WRH8"/>
<gene>
    <name evidence="2" type="ORF">CKY02_22545</name>
    <name evidence="1" type="ORF">PH362_24420</name>
</gene>
<evidence type="ECO:0000313" key="3">
    <source>
        <dbReference type="Proteomes" id="UP000250919"/>
    </source>
</evidence>
<dbReference type="Proteomes" id="UP000250919">
    <property type="component" value="Unassembled WGS sequence"/>
</dbReference>
<dbReference type="EMBL" id="NSCM01000107">
    <property type="protein sequence ID" value="RAX06545.1"/>
    <property type="molecule type" value="Genomic_DNA"/>
</dbReference>
<evidence type="ECO:0000313" key="2">
    <source>
        <dbReference type="EMBL" id="RAX06545.1"/>
    </source>
</evidence>
<sequence>MFSGSEIGKIADLCTKILEKLGIIVCENIDAKEFIKVKTKTLFGPIQGTTTNYKILKPP</sequence>